<evidence type="ECO:0000313" key="2">
    <source>
        <dbReference type="Proteomes" id="UP001060085"/>
    </source>
</evidence>
<evidence type="ECO:0000313" key="1">
    <source>
        <dbReference type="EMBL" id="KAI5681086.1"/>
    </source>
</evidence>
<organism evidence="1 2">
    <name type="scientific">Catharanthus roseus</name>
    <name type="common">Madagascar periwinkle</name>
    <name type="synonym">Vinca rosea</name>
    <dbReference type="NCBI Taxonomy" id="4058"/>
    <lineage>
        <taxon>Eukaryota</taxon>
        <taxon>Viridiplantae</taxon>
        <taxon>Streptophyta</taxon>
        <taxon>Embryophyta</taxon>
        <taxon>Tracheophyta</taxon>
        <taxon>Spermatophyta</taxon>
        <taxon>Magnoliopsida</taxon>
        <taxon>eudicotyledons</taxon>
        <taxon>Gunneridae</taxon>
        <taxon>Pentapetalae</taxon>
        <taxon>asterids</taxon>
        <taxon>lamiids</taxon>
        <taxon>Gentianales</taxon>
        <taxon>Apocynaceae</taxon>
        <taxon>Rauvolfioideae</taxon>
        <taxon>Vinceae</taxon>
        <taxon>Catharanthinae</taxon>
        <taxon>Catharanthus</taxon>
    </lineage>
</organism>
<dbReference type="EMBL" id="CM044701">
    <property type="protein sequence ID" value="KAI5681086.1"/>
    <property type="molecule type" value="Genomic_DNA"/>
</dbReference>
<name>A0ACC0C8J8_CATRO</name>
<proteinExistence type="predicted"/>
<protein>
    <submittedName>
        <fullName evidence="1">Uncharacterized protein</fullName>
    </submittedName>
</protein>
<comment type="caution">
    <text evidence="1">The sequence shown here is derived from an EMBL/GenBank/DDBJ whole genome shotgun (WGS) entry which is preliminary data.</text>
</comment>
<reference evidence="2" key="1">
    <citation type="journal article" date="2023" name="Nat. Plants">
        <title>Single-cell RNA sequencing provides a high-resolution roadmap for understanding the multicellular compartmentation of specialized metabolism.</title>
        <authorList>
            <person name="Sun S."/>
            <person name="Shen X."/>
            <person name="Li Y."/>
            <person name="Li Y."/>
            <person name="Wang S."/>
            <person name="Li R."/>
            <person name="Zhang H."/>
            <person name="Shen G."/>
            <person name="Guo B."/>
            <person name="Wei J."/>
            <person name="Xu J."/>
            <person name="St-Pierre B."/>
            <person name="Chen S."/>
            <person name="Sun C."/>
        </authorList>
    </citation>
    <scope>NUCLEOTIDE SEQUENCE [LARGE SCALE GENOMIC DNA]</scope>
</reference>
<accession>A0ACC0C8J8</accession>
<dbReference type="Proteomes" id="UP001060085">
    <property type="component" value="Linkage Group LG01"/>
</dbReference>
<sequence length="232" mass="26239">MFWEKQCWPRVSRAAAADGSPKKIPIYYFKAFLITITDPKKSKLKINLSLLQQFSSLPGTDTSHWNSSRAKPQVTSGKSKFKKTDLQICTTEETRTAARESFKIRTAESDEQHEIHDDRFSGERGSVPQKIQAGLTQISPSLSVLYSSTTRPHALSNQVNERRRRASREAAGVLENIELRSGCEERRKKKYKGGCSPKIRVTKRGKRDFIDGQSHLGKTGLNRPARHLGLRN</sequence>
<gene>
    <name evidence="1" type="ORF">M9H77_02313</name>
</gene>
<keyword evidence="2" id="KW-1185">Reference proteome</keyword>